<protein>
    <submittedName>
        <fullName evidence="1">DUF433 domain-containing protein</fullName>
    </submittedName>
</protein>
<dbReference type="InterPro" id="IPR036388">
    <property type="entry name" value="WH-like_DNA-bd_sf"/>
</dbReference>
<dbReference type="PANTHER" id="PTHR34849">
    <property type="entry name" value="SSL5025 PROTEIN"/>
    <property type="match status" value="1"/>
</dbReference>
<dbReference type="Pfam" id="PF04255">
    <property type="entry name" value="DUF433"/>
    <property type="match status" value="1"/>
</dbReference>
<gene>
    <name evidence="1" type="ORF">E2R66_24150</name>
</gene>
<comment type="caution">
    <text evidence="1">The sequence shown here is derived from an EMBL/GenBank/DDBJ whole genome shotgun (WGS) entry which is preliminary data.</text>
</comment>
<evidence type="ECO:0000313" key="1">
    <source>
        <dbReference type="EMBL" id="TFF33826.1"/>
    </source>
</evidence>
<dbReference type="InterPro" id="IPR009057">
    <property type="entry name" value="Homeodomain-like_sf"/>
</dbReference>
<name>A0A4Y8S519_9SPHI</name>
<dbReference type="SUPFAM" id="SSF46689">
    <property type="entry name" value="Homeodomain-like"/>
    <property type="match status" value="1"/>
</dbReference>
<dbReference type="AlphaFoldDB" id="A0A4Y8S519"/>
<dbReference type="EMBL" id="SOZE01000038">
    <property type="protein sequence ID" value="TFF33826.1"/>
    <property type="molecule type" value="Genomic_DNA"/>
</dbReference>
<dbReference type="PANTHER" id="PTHR34849:SF3">
    <property type="entry name" value="SSR2962 PROTEIN"/>
    <property type="match status" value="1"/>
</dbReference>
<organism evidence="1 2">
    <name type="scientific">Mucilaginibacter psychrotolerans</name>
    <dbReference type="NCBI Taxonomy" id="1524096"/>
    <lineage>
        <taxon>Bacteria</taxon>
        <taxon>Pseudomonadati</taxon>
        <taxon>Bacteroidota</taxon>
        <taxon>Sphingobacteriia</taxon>
        <taxon>Sphingobacteriales</taxon>
        <taxon>Sphingobacteriaceae</taxon>
        <taxon>Mucilaginibacter</taxon>
    </lineage>
</organism>
<dbReference type="OrthoDB" id="1494556at2"/>
<evidence type="ECO:0000313" key="2">
    <source>
        <dbReference type="Proteomes" id="UP000297540"/>
    </source>
</evidence>
<accession>A0A4Y8S519</accession>
<proteinExistence type="predicted"/>
<sequence length="67" mass="7702">MMLKIDRITSNPNVMNGKACIRGLRITVSLVLNLIANGMQKAEIIDEYPHLEPEDIDQCLQYEDYHL</sequence>
<keyword evidence="2" id="KW-1185">Reference proteome</keyword>
<dbReference type="Proteomes" id="UP000297540">
    <property type="component" value="Unassembled WGS sequence"/>
</dbReference>
<reference evidence="1 2" key="1">
    <citation type="journal article" date="2017" name="Int. J. Syst. Evol. Microbiol.">
        <title>Mucilaginibacterpsychrotolerans sp. nov., isolated from peatlands.</title>
        <authorList>
            <person name="Deng Y."/>
            <person name="Shen L."/>
            <person name="Xu B."/>
            <person name="Liu Y."/>
            <person name="Gu Z."/>
            <person name="Liu H."/>
            <person name="Zhou Y."/>
        </authorList>
    </citation>
    <scope>NUCLEOTIDE SEQUENCE [LARGE SCALE GENOMIC DNA]</scope>
    <source>
        <strain evidence="1 2">NH7-4</strain>
    </source>
</reference>
<dbReference type="Gene3D" id="1.10.10.10">
    <property type="entry name" value="Winged helix-like DNA-binding domain superfamily/Winged helix DNA-binding domain"/>
    <property type="match status" value="1"/>
</dbReference>
<dbReference type="InterPro" id="IPR007367">
    <property type="entry name" value="DUF433"/>
</dbReference>